<dbReference type="SUPFAM" id="SSF53335">
    <property type="entry name" value="S-adenosyl-L-methionine-dependent methyltransferases"/>
    <property type="match status" value="1"/>
</dbReference>
<dbReference type="Pfam" id="PF13847">
    <property type="entry name" value="Methyltransf_31"/>
    <property type="match status" value="1"/>
</dbReference>
<feature type="region of interest" description="Disordered" evidence="1">
    <location>
        <begin position="1"/>
        <end position="23"/>
    </location>
</feature>
<dbReference type="CDD" id="cd02440">
    <property type="entry name" value="AdoMet_MTases"/>
    <property type="match status" value="1"/>
</dbReference>
<evidence type="ECO:0000256" key="1">
    <source>
        <dbReference type="SAM" id="MobiDB-lite"/>
    </source>
</evidence>
<dbReference type="PANTHER" id="PTHR43861:SF1">
    <property type="entry name" value="TRANS-ACONITATE 2-METHYLTRANSFERASE"/>
    <property type="match status" value="1"/>
</dbReference>
<accession>A0A139HXI2</accession>
<feature type="domain" description="Methyltransferase" evidence="2">
    <location>
        <begin position="76"/>
        <end position="195"/>
    </location>
</feature>
<comment type="caution">
    <text evidence="3">The sequence shown here is derived from an EMBL/GenBank/DDBJ whole genome shotgun (WGS) entry which is preliminary data.</text>
</comment>
<dbReference type="InterPro" id="IPR025714">
    <property type="entry name" value="Methyltranfer_dom"/>
</dbReference>
<sequence length="326" mass="35850">MPNTHSHSNVRSQPQASSSSKLSIEARNVPTQGFIRHIMPPAKKDSWNGASYAKNLAHIAALSGPVQALLTPRPTDTILDIGSGDGAITNLLSEKVPQGAVVGLDSSKSMVEHAIKTHTDAAKPTGNLRFIEHDCSNLQDPPSEDGGLGVIPWTEGWDWVFSNSTLHWILNHSAARETCLPNIYRLLKPGGHLICEFGGAGHVAEAVTAFMALLAHYGIPKNRRREIMPWFFPTAHWMRSALQDAGFKVEECDLHFRPTKIESLRAWVETLGFVFLDAVEEVAPGKRGEAVEWVVNVLEDAVERSKEEGGTVLGYMRLRVRAKKLE</sequence>
<evidence type="ECO:0000259" key="2">
    <source>
        <dbReference type="Pfam" id="PF13847"/>
    </source>
</evidence>
<keyword evidence="4" id="KW-1185">Reference proteome</keyword>
<evidence type="ECO:0000313" key="4">
    <source>
        <dbReference type="Proteomes" id="UP000070133"/>
    </source>
</evidence>
<name>A0A139HXI2_9PEZI</name>
<gene>
    <name evidence="3" type="ORF">AC578_2446</name>
</gene>
<organism evidence="3 4">
    <name type="scientific">Pseudocercospora eumusae</name>
    <dbReference type="NCBI Taxonomy" id="321146"/>
    <lineage>
        <taxon>Eukaryota</taxon>
        <taxon>Fungi</taxon>
        <taxon>Dikarya</taxon>
        <taxon>Ascomycota</taxon>
        <taxon>Pezizomycotina</taxon>
        <taxon>Dothideomycetes</taxon>
        <taxon>Dothideomycetidae</taxon>
        <taxon>Mycosphaerellales</taxon>
        <taxon>Mycosphaerellaceae</taxon>
        <taxon>Pseudocercospora</taxon>
    </lineage>
</organism>
<dbReference type="EMBL" id="LFZN01000003">
    <property type="protein sequence ID" value="KXT07180.1"/>
    <property type="molecule type" value="Genomic_DNA"/>
</dbReference>
<reference evidence="3 4" key="1">
    <citation type="submission" date="2015-07" db="EMBL/GenBank/DDBJ databases">
        <title>Comparative genomics of the Sigatoka disease complex on banana suggests a link between parallel evolutionary changes in Pseudocercospora fijiensis and Pseudocercospora eumusae and increased virulence on the banana host.</title>
        <authorList>
            <person name="Chang T.-C."/>
            <person name="Salvucci A."/>
            <person name="Crous P.W."/>
            <person name="Stergiopoulos I."/>
        </authorList>
    </citation>
    <scope>NUCLEOTIDE SEQUENCE [LARGE SCALE GENOMIC DNA]</scope>
    <source>
        <strain evidence="3 4">CBS 114824</strain>
    </source>
</reference>
<dbReference type="Proteomes" id="UP000070133">
    <property type="component" value="Unassembled WGS sequence"/>
</dbReference>
<dbReference type="Gene3D" id="3.40.50.150">
    <property type="entry name" value="Vaccinia Virus protein VP39"/>
    <property type="match status" value="1"/>
</dbReference>
<dbReference type="AlphaFoldDB" id="A0A139HXI2"/>
<feature type="compositionally biased region" description="Low complexity" evidence="1">
    <location>
        <begin position="9"/>
        <end position="23"/>
    </location>
</feature>
<protein>
    <recommendedName>
        <fullName evidence="2">Methyltransferase domain-containing protein</fullName>
    </recommendedName>
</protein>
<dbReference type="OrthoDB" id="6329284at2759"/>
<proteinExistence type="predicted"/>
<evidence type="ECO:0000313" key="3">
    <source>
        <dbReference type="EMBL" id="KXT07180.1"/>
    </source>
</evidence>
<dbReference type="PANTHER" id="PTHR43861">
    <property type="entry name" value="TRANS-ACONITATE 2-METHYLTRANSFERASE-RELATED"/>
    <property type="match status" value="1"/>
</dbReference>
<dbReference type="InterPro" id="IPR029063">
    <property type="entry name" value="SAM-dependent_MTases_sf"/>
</dbReference>